<dbReference type="PANTHER" id="PTHR37534">
    <property type="entry name" value="TRANSCRIPTIONAL ACTIVATOR PROTEIN UGA3"/>
    <property type="match status" value="1"/>
</dbReference>
<feature type="domain" description="Zn(2)-C6 fungal-type" evidence="3">
    <location>
        <begin position="11"/>
        <end position="40"/>
    </location>
</feature>
<dbReference type="SMART" id="SM00066">
    <property type="entry name" value="GAL4"/>
    <property type="match status" value="1"/>
</dbReference>
<evidence type="ECO:0000313" key="4">
    <source>
        <dbReference type="EMBL" id="KAK7421598.1"/>
    </source>
</evidence>
<evidence type="ECO:0000259" key="3">
    <source>
        <dbReference type="PROSITE" id="PS50048"/>
    </source>
</evidence>
<proteinExistence type="predicted"/>
<evidence type="ECO:0000256" key="2">
    <source>
        <dbReference type="SAM" id="MobiDB-lite"/>
    </source>
</evidence>
<dbReference type="PROSITE" id="PS00463">
    <property type="entry name" value="ZN2_CY6_FUNGAL_1"/>
    <property type="match status" value="1"/>
</dbReference>
<dbReference type="SUPFAM" id="SSF57701">
    <property type="entry name" value="Zn2/Cys6 DNA-binding domain"/>
    <property type="match status" value="1"/>
</dbReference>
<dbReference type="Gene3D" id="4.10.240.10">
    <property type="entry name" value="Zn(2)-C6 fungal-type DNA-binding domain"/>
    <property type="match status" value="1"/>
</dbReference>
<reference evidence="4 5" key="1">
    <citation type="journal article" date="2025" name="Microbiol. Resour. Announc.">
        <title>Draft genome sequences for Neonectria magnoliae and Neonectria punicea, canker pathogens of Liriodendron tulipifera and Acer saccharum in West Virginia.</title>
        <authorList>
            <person name="Petronek H.M."/>
            <person name="Kasson M.T."/>
            <person name="Metheny A.M."/>
            <person name="Stauder C.M."/>
            <person name="Lovett B."/>
            <person name="Lynch S.C."/>
            <person name="Garnas J.R."/>
            <person name="Kasson L.R."/>
            <person name="Stajich J.E."/>
        </authorList>
    </citation>
    <scope>NUCLEOTIDE SEQUENCE [LARGE SCALE GENOMIC DNA]</scope>
    <source>
        <strain evidence="4 5">NRRL 64653</strain>
    </source>
</reference>
<dbReference type="InterPro" id="IPR036864">
    <property type="entry name" value="Zn2-C6_fun-type_DNA-bd_sf"/>
</dbReference>
<feature type="region of interest" description="Disordered" evidence="2">
    <location>
        <begin position="62"/>
        <end position="102"/>
    </location>
</feature>
<protein>
    <recommendedName>
        <fullName evidence="3">Zn(2)-C6 fungal-type domain-containing protein</fullName>
    </recommendedName>
</protein>
<keyword evidence="1" id="KW-0539">Nucleus</keyword>
<feature type="region of interest" description="Disordered" evidence="2">
    <location>
        <begin position="117"/>
        <end position="143"/>
    </location>
</feature>
<dbReference type="EMBL" id="JAZAVJ010000021">
    <property type="protein sequence ID" value="KAK7421598.1"/>
    <property type="molecule type" value="Genomic_DNA"/>
</dbReference>
<dbReference type="PROSITE" id="PS50048">
    <property type="entry name" value="ZN2_CY6_FUNGAL_2"/>
    <property type="match status" value="1"/>
</dbReference>
<keyword evidence="5" id="KW-1185">Reference proteome</keyword>
<organism evidence="4 5">
    <name type="scientific">Neonectria punicea</name>
    <dbReference type="NCBI Taxonomy" id="979145"/>
    <lineage>
        <taxon>Eukaryota</taxon>
        <taxon>Fungi</taxon>
        <taxon>Dikarya</taxon>
        <taxon>Ascomycota</taxon>
        <taxon>Pezizomycotina</taxon>
        <taxon>Sordariomycetes</taxon>
        <taxon>Hypocreomycetidae</taxon>
        <taxon>Hypocreales</taxon>
        <taxon>Nectriaceae</taxon>
        <taxon>Neonectria</taxon>
    </lineage>
</organism>
<evidence type="ECO:0000313" key="5">
    <source>
        <dbReference type="Proteomes" id="UP001498476"/>
    </source>
</evidence>
<dbReference type="CDD" id="cd00067">
    <property type="entry name" value="GAL4"/>
    <property type="match status" value="1"/>
</dbReference>
<dbReference type="Proteomes" id="UP001498476">
    <property type="component" value="Unassembled WGS sequence"/>
</dbReference>
<dbReference type="InterPro" id="IPR001138">
    <property type="entry name" value="Zn2Cys6_DnaBD"/>
</dbReference>
<gene>
    <name evidence="4" type="ORF">QQX98_002065</name>
</gene>
<comment type="caution">
    <text evidence="4">The sequence shown here is derived from an EMBL/GenBank/DDBJ whole genome shotgun (WGS) entry which is preliminary data.</text>
</comment>
<evidence type="ECO:0000256" key="1">
    <source>
        <dbReference type="ARBA" id="ARBA00023242"/>
    </source>
</evidence>
<dbReference type="PANTHER" id="PTHR37534:SF2">
    <property type="entry name" value="N-ACETYLTRANSFERASE DOMAIN-CONTAINING PROTEIN"/>
    <property type="match status" value="1"/>
</dbReference>
<name>A0ABR1HK48_9HYPO</name>
<accession>A0ABR1HK48</accession>
<sequence length="476" mass="53257">MAPQPRASTVPCDKCRDKHLKCDGRTPCSNCDKASTSCVRVAKQFRVKRLISSQNSFKFDPNQTWIQTGNQKESQNSLSIIHESDGARSRTTRKSTPTIDESSLSAAAEVLQSFSRYGQPGHNEDASSSTLEQEDSSPTSHSDRHMIHASIQDNTDLQEGCLVRCFIKRLATSFDTSDRDHHYLNVVPVRAMYSPLLLNAICTASARYLTQISSRRDHRGVVDYNGVELPGLTDQSAIHYHNKCISYLMDVSADPARSCSDDALTAITILRYHEQVDTHFTGIDSEIFSIAVQAVFQAQQEQSSGLWRLTLQPPRDRDIDEDSLSVEDKRTRSEQWNALKAYEKNWDERLPPHFAPLYYNERNPSEGRYFPTIWLVNQSQVMALQHVELARIVLAVHDSKLQRIGIGATAAYQALEDVLRQSTRRICALGLGDKKFQAAMVTAGVGISMCGEYFHDAGEQAAIIDLMSTLESEHGA</sequence>
<feature type="compositionally biased region" description="Polar residues" evidence="2">
    <location>
        <begin position="62"/>
        <end position="79"/>
    </location>
</feature>
<feature type="compositionally biased region" description="Polar residues" evidence="2">
    <location>
        <begin position="126"/>
        <end position="140"/>
    </location>
</feature>
<dbReference type="Pfam" id="PF00172">
    <property type="entry name" value="Zn_clus"/>
    <property type="match status" value="1"/>
</dbReference>